<dbReference type="NCBIfam" id="NF041014">
    <property type="entry name" value="pilin_ComGG_2"/>
    <property type="match status" value="1"/>
</dbReference>
<name>A0ABS3H3E1_9ENTE</name>
<dbReference type="RefSeq" id="WP_206902181.1">
    <property type="nucleotide sequence ID" value="NZ_JAFLVT010000001.1"/>
</dbReference>
<dbReference type="InterPro" id="IPR047665">
    <property type="entry name" value="ComGG_streptococcus-type"/>
</dbReference>
<proteinExistence type="predicted"/>
<accession>A0ABS3H3E1</accession>
<sequence>MGNGWKTKPKASVLLSALLLVALLSLVSYGVLTHHFITVTGTIKAERLYRAKTMQELFFVYYFTLPIEERKKGVVNFSQGKCEFAKEKDSLKLTIRVDKQSFHFLVSKTELTKLSQRFKDNKKSVSD</sequence>
<keyword evidence="2" id="KW-1185">Reference proteome</keyword>
<gene>
    <name evidence="1" type="ORF">JZO76_00305</name>
</gene>
<reference evidence="1 2" key="1">
    <citation type="submission" date="2021-03" db="EMBL/GenBank/DDBJ databases">
        <title>Enterococcal diversity collection.</title>
        <authorList>
            <person name="Gilmore M.S."/>
            <person name="Schwartzman J."/>
            <person name="Van Tyne D."/>
            <person name="Martin M."/>
            <person name="Earl A.M."/>
            <person name="Manson A.L."/>
            <person name="Straub T."/>
            <person name="Salamzade R."/>
            <person name="Saavedra J."/>
            <person name="Lebreton F."/>
            <person name="Prichula J."/>
            <person name="Schaufler K."/>
            <person name="Gaca A."/>
            <person name="Sgardioli B."/>
            <person name="Wagenaar J."/>
            <person name="Strong T."/>
        </authorList>
    </citation>
    <scope>NUCLEOTIDE SEQUENCE [LARGE SCALE GENOMIC DNA]</scope>
    <source>
        <strain evidence="1 2">MJM12</strain>
    </source>
</reference>
<evidence type="ECO:0000313" key="1">
    <source>
        <dbReference type="EMBL" id="MBO0447970.1"/>
    </source>
</evidence>
<organism evidence="1 2">
    <name type="scientific">Candidatus Enterococcus myersii</name>
    <dbReference type="NCBI Taxonomy" id="2815322"/>
    <lineage>
        <taxon>Bacteria</taxon>
        <taxon>Bacillati</taxon>
        <taxon>Bacillota</taxon>
        <taxon>Bacilli</taxon>
        <taxon>Lactobacillales</taxon>
        <taxon>Enterococcaceae</taxon>
        <taxon>Enterococcus</taxon>
    </lineage>
</organism>
<protein>
    <submittedName>
        <fullName evidence="1">Uncharacterized protein</fullName>
    </submittedName>
</protein>
<dbReference type="Proteomes" id="UP000664256">
    <property type="component" value="Unassembled WGS sequence"/>
</dbReference>
<evidence type="ECO:0000313" key="2">
    <source>
        <dbReference type="Proteomes" id="UP000664256"/>
    </source>
</evidence>
<comment type="caution">
    <text evidence="1">The sequence shown here is derived from an EMBL/GenBank/DDBJ whole genome shotgun (WGS) entry which is preliminary data.</text>
</comment>
<dbReference type="EMBL" id="JAFLVT010000001">
    <property type="protein sequence ID" value="MBO0447970.1"/>
    <property type="molecule type" value="Genomic_DNA"/>
</dbReference>